<protein>
    <submittedName>
        <fullName evidence="1">Uncharacterized protein</fullName>
    </submittedName>
</protein>
<sequence length="213" mass="24189">MKIKLILLLLLSTQIYSQKIGKLAPENGPEIFPPNSWGADIMFGEGGFGLGIFYKKDFNINLSGTLDFSISETKDEREIDYYDPYWGTTFTPYKVNRAFLMPLNAGLQYRIFTESLTGNLRPYISAGVGPTFIVTTPYEEEFFTAFKWAKMHYGVGGYIGLGGYFGDSKKNLVGINVRYYYTSLFGNGIENLIYQYRKSFGQFYISLSIGTMF</sequence>
<accession>A0AAE3NW15</accession>
<gene>
    <name evidence="1" type="ORF">P0M35_07225</name>
</gene>
<dbReference type="EMBL" id="JARGDL010000008">
    <property type="protein sequence ID" value="MDF1611936.1"/>
    <property type="molecule type" value="Genomic_DNA"/>
</dbReference>
<comment type="caution">
    <text evidence="1">The sequence shown here is derived from an EMBL/GenBank/DDBJ whole genome shotgun (WGS) entry which is preliminary data.</text>
</comment>
<dbReference type="Proteomes" id="UP001221302">
    <property type="component" value="Unassembled WGS sequence"/>
</dbReference>
<dbReference type="RefSeq" id="WP_321535704.1">
    <property type="nucleotide sequence ID" value="NZ_JARGDL010000008.1"/>
</dbReference>
<organism evidence="1 2">
    <name type="scientific">Stygiobacter electus</name>
    <dbReference type="NCBI Taxonomy" id="3032292"/>
    <lineage>
        <taxon>Bacteria</taxon>
        <taxon>Pseudomonadati</taxon>
        <taxon>Ignavibacteriota</taxon>
        <taxon>Ignavibacteria</taxon>
        <taxon>Ignavibacteriales</taxon>
        <taxon>Melioribacteraceae</taxon>
        <taxon>Stygiobacter</taxon>
    </lineage>
</organism>
<proteinExistence type="predicted"/>
<dbReference type="AlphaFoldDB" id="A0AAE3NW15"/>
<evidence type="ECO:0000313" key="2">
    <source>
        <dbReference type="Proteomes" id="UP001221302"/>
    </source>
</evidence>
<reference evidence="1" key="1">
    <citation type="submission" date="2023-03" db="EMBL/GenBank/DDBJ databases">
        <title>Stygiobacter electus gen. nov., sp. nov., facultatively anaerobic thermotolerant bacterium of the class Ignavibacteria from a well of Yessentuki mineral water deposit.</title>
        <authorList>
            <person name="Podosokorskaya O.A."/>
            <person name="Elcheninov A.G."/>
            <person name="Petrova N.F."/>
            <person name="Zavarzina D.G."/>
            <person name="Kublanov I.V."/>
            <person name="Merkel A.Y."/>
        </authorList>
    </citation>
    <scope>NUCLEOTIDE SEQUENCE</scope>
    <source>
        <strain evidence="1">09-Me</strain>
    </source>
</reference>
<name>A0AAE3NW15_9BACT</name>
<keyword evidence="2" id="KW-1185">Reference proteome</keyword>
<evidence type="ECO:0000313" key="1">
    <source>
        <dbReference type="EMBL" id="MDF1611936.1"/>
    </source>
</evidence>